<gene>
    <name evidence="2" type="ORF">CQR56_0729</name>
</gene>
<feature type="region of interest" description="Disordered" evidence="1">
    <location>
        <begin position="78"/>
        <end position="97"/>
    </location>
</feature>
<dbReference type="Proteomes" id="UP000233783">
    <property type="component" value="Unassembled WGS sequence"/>
</dbReference>
<comment type="caution">
    <text evidence="2">The sequence shown here is derived from an EMBL/GenBank/DDBJ whole genome shotgun (WGS) entry which is preliminary data.</text>
</comment>
<dbReference type="RefSeq" id="WP_101393409.1">
    <property type="nucleotide sequence ID" value="NZ_PCHB01000007.1"/>
</dbReference>
<evidence type="ECO:0000313" key="2">
    <source>
        <dbReference type="EMBL" id="PKU97262.1"/>
    </source>
</evidence>
<sequence length="117" mass="13264">MSTTTVLRLMLETLTSRLHAAISRVCEADMNPLAETGELLRIMQIMQREAIGSEHDREGDNDAKRRRLRRLREKIARLRENNEHPVGNSHEAAYQANARTKTDDVALAMIDDALKGL</sequence>
<accession>A0A2N3QX45</accession>
<evidence type="ECO:0000313" key="3">
    <source>
        <dbReference type="Proteomes" id="UP000233783"/>
    </source>
</evidence>
<organism evidence="2 3">
    <name type="scientific">Bifidobacterium pseudolongum subsp. globosum</name>
    <dbReference type="NCBI Taxonomy" id="1690"/>
    <lineage>
        <taxon>Bacteria</taxon>
        <taxon>Bacillati</taxon>
        <taxon>Actinomycetota</taxon>
        <taxon>Actinomycetes</taxon>
        <taxon>Bifidobacteriales</taxon>
        <taxon>Bifidobacteriaceae</taxon>
        <taxon>Bifidobacterium</taxon>
    </lineage>
</organism>
<proteinExistence type="predicted"/>
<evidence type="ECO:0000256" key="1">
    <source>
        <dbReference type="SAM" id="MobiDB-lite"/>
    </source>
</evidence>
<protein>
    <submittedName>
        <fullName evidence="2">Uncharacterized protein</fullName>
    </submittedName>
</protein>
<name>A0A2N3QX45_9BIFI</name>
<dbReference type="AlphaFoldDB" id="A0A2N3QX45"/>
<dbReference type="EMBL" id="PCHB01000007">
    <property type="protein sequence ID" value="PKU97262.1"/>
    <property type="molecule type" value="Genomic_DNA"/>
</dbReference>
<reference evidence="2 3" key="1">
    <citation type="submission" date="2017-10" db="EMBL/GenBank/DDBJ databases">
        <title>Bifidobacterium genomics.</title>
        <authorList>
            <person name="Lugli G.A."/>
            <person name="Milani C."/>
            <person name="Mancabelli L."/>
        </authorList>
    </citation>
    <scope>NUCLEOTIDE SEQUENCE [LARGE SCALE GENOMIC DNA]</scope>
    <source>
        <strain evidence="2 3">1744B</strain>
    </source>
</reference>